<evidence type="ECO:0000256" key="1">
    <source>
        <dbReference type="ARBA" id="ARBA00001974"/>
    </source>
</evidence>
<name>A0A4P6Q4A3_9ACTN</name>
<dbReference type="EMBL" id="CP036455">
    <property type="protein sequence ID" value="QBI55526.1"/>
    <property type="molecule type" value="Genomic_DNA"/>
</dbReference>
<dbReference type="InterPro" id="IPR036188">
    <property type="entry name" value="FAD/NAD-bd_sf"/>
</dbReference>
<dbReference type="Pfam" id="PF01593">
    <property type="entry name" value="Amino_oxidase"/>
    <property type="match status" value="1"/>
</dbReference>
<organism evidence="6 7">
    <name type="scientific">Streptomonospora litoralis</name>
    <dbReference type="NCBI Taxonomy" id="2498135"/>
    <lineage>
        <taxon>Bacteria</taxon>
        <taxon>Bacillati</taxon>
        <taxon>Actinomycetota</taxon>
        <taxon>Actinomycetes</taxon>
        <taxon>Streptosporangiales</taxon>
        <taxon>Nocardiopsidaceae</taxon>
        <taxon>Streptomonospora</taxon>
    </lineage>
</organism>
<sequence>MKAAAPDIDAAVVGAGIGGLTAARALRRAGREVRIFEAADAVGGRMRSLRRDGWIVDTGAEMIPSTGYPATWSLIRELGLSRTEIPRVPRAVALWRGGRAHPHVGRPLGLLTGAGLSPGARLALVRLLAGGALSREARGAPGESPLSDVTLEAFATRYGAELRDRLLHPLAAGFFGWSPQRSSAAPLLAHLLATGSTGRWRTYRGGMDTLSRRLAAHLDVSTGCAVREVAALPGGVRLTFDHGEVTARCAVLAVPAPVAARLHPGAPSEERDFLRECSFAPMLRASFALDRVPATAGGMRGFATLVADADDDLVNVVTLDHRKHPDRAPRGRGLVSVITAPGATASLIGASDAEITSRLAERAERYLPGLRELIRAAYVHRFPHGLPEATPAALEAHRAFRRRPARPVDYAGDWVALRPCSEGAVASARKAASRVLARTDDGCPPPCDPGRTSYEAA</sequence>
<comment type="cofactor">
    <cofactor evidence="1">
        <name>FAD</name>
        <dbReference type="ChEBI" id="CHEBI:57692"/>
    </cofactor>
</comment>
<dbReference type="InterPro" id="IPR001613">
    <property type="entry name" value="Flavin_amine_oxidase"/>
</dbReference>
<evidence type="ECO:0000256" key="4">
    <source>
        <dbReference type="SAM" id="MobiDB-lite"/>
    </source>
</evidence>
<dbReference type="SUPFAM" id="SSF54373">
    <property type="entry name" value="FAD-linked reductases, C-terminal domain"/>
    <property type="match status" value="1"/>
</dbReference>
<dbReference type="Gene3D" id="3.50.50.60">
    <property type="entry name" value="FAD/NAD(P)-binding domain"/>
    <property type="match status" value="1"/>
</dbReference>
<feature type="binding site" evidence="3">
    <location>
        <position position="226"/>
    </location>
    <ligand>
        <name>FAD</name>
        <dbReference type="ChEBI" id="CHEBI:57692"/>
    </ligand>
</feature>
<feature type="binding site" evidence="3">
    <location>
        <begin position="37"/>
        <end position="38"/>
    </location>
    <ligand>
        <name>FAD</name>
        <dbReference type="ChEBI" id="CHEBI:57692"/>
    </ligand>
</feature>
<dbReference type="PANTHER" id="PTHR42923">
    <property type="entry name" value="PROTOPORPHYRINOGEN OXIDASE"/>
    <property type="match status" value="1"/>
</dbReference>
<keyword evidence="7" id="KW-1185">Reference proteome</keyword>
<proteinExistence type="predicted"/>
<dbReference type="Gene3D" id="1.10.3110.10">
    <property type="entry name" value="protoporphyrinogen ix oxidase, domain 3"/>
    <property type="match status" value="1"/>
</dbReference>
<dbReference type="GO" id="GO:0102223">
    <property type="term" value="F:4,4'-diapophytoene desaturase (4,4'-diaponeurosporene-forming)"/>
    <property type="evidence" value="ECO:0007669"/>
    <property type="project" value="UniProtKB-EC"/>
</dbReference>
<dbReference type="Gene3D" id="3.90.660.20">
    <property type="entry name" value="Protoporphyrinogen oxidase, mitochondrial, domain 2"/>
    <property type="match status" value="1"/>
</dbReference>
<feature type="domain" description="Amine oxidase" evidence="5">
    <location>
        <begin position="17"/>
        <end position="436"/>
    </location>
</feature>
<keyword evidence="2 6" id="KW-0560">Oxidoreductase</keyword>
<dbReference type="Proteomes" id="UP000292235">
    <property type="component" value="Chromosome"/>
</dbReference>
<evidence type="ECO:0000313" key="7">
    <source>
        <dbReference type="Proteomes" id="UP000292235"/>
    </source>
</evidence>
<dbReference type="AlphaFoldDB" id="A0A4P6Q4A3"/>
<feature type="region of interest" description="Disordered" evidence="4">
    <location>
        <begin position="438"/>
        <end position="457"/>
    </location>
</feature>
<dbReference type="RefSeq" id="WP_207391347.1">
    <property type="nucleotide sequence ID" value="NZ_CP036455.1"/>
</dbReference>
<dbReference type="PRINTS" id="PR00757">
    <property type="entry name" value="AMINEOXDASEF"/>
</dbReference>
<feature type="binding site" evidence="3">
    <location>
        <position position="190"/>
    </location>
    <ligand>
        <name>substrate</name>
    </ligand>
</feature>
<evidence type="ECO:0000256" key="3">
    <source>
        <dbReference type="PIRSR" id="PIRSR601613-1"/>
    </source>
</evidence>
<dbReference type="KEGG" id="strr:EKD16_18815"/>
<evidence type="ECO:0000259" key="5">
    <source>
        <dbReference type="Pfam" id="PF01593"/>
    </source>
</evidence>
<dbReference type="InterPro" id="IPR002937">
    <property type="entry name" value="Amino_oxidase"/>
</dbReference>
<dbReference type="EC" id="1.3.8.2" evidence="6"/>
<evidence type="ECO:0000256" key="2">
    <source>
        <dbReference type="ARBA" id="ARBA00023002"/>
    </source>
</evidence>
<reference evidence="6 7" key="1">
    <citation type="submission" date="2019-02" db="EMBL/GenBank/DDBJ databases">
        <authorList>
            <person name="Khodamoradi S."/>
            <person name="Hahnke R.L."/>
            <person name="Kaempfer P."/>
            <person name="Schumann P."/>
            <person name="Rohde M."/>
            <person name="Steinert M."/>
            <person name="Luzhetskyy A."/>
            <person name="Wink J."/>
            <person name="Ruckert C."/>
        </authorList>
    </citation>
    <scope>NUCLEOTIDE SEQUENCE [LARGE SCALE GENOMIC DNA]</scope>
    <source>
        <strain evidence="6 7">M2</strain>
    </source>
</reference>
<dbReference type="SUPFAM" id="SSF51905">
    <property type="entry name" value="FAD/NAD(P)-binding domain"/>
    <property type="match status" value="1"/>
</dbReference>
<evidence type="ECO:0000313" key="6">
    <source>
        <dbReference type="EMBL" id="QBI55526.1"/>
    </source>
</evidence>
<accession>A0A4P6Q4A3</accession>
<protein>
    <submittedName>
        <fullName evidence="6">Dehydrosqualene desaturase</fullName>
        <ecNumber evidence="6">1.3.8.2</ecNumber>
    </submittedName>
</protein>
<dbReference type="InterPro" id="IPR050464">
    <property type="entry name" value="Zeta_carotene_desat/Oxidored"/>
</dbReference>
<gene>
    <name evidence="6" type="primary">crtN</name>
    <name evidence="6" type="ORF">EKD16_18815</name>
</gene>